<keyword evidence="2" id="KW-1185">Reference proteome</keyword>
<comment type="caution">
    <text evidence="1">The sequence shown here is derived from an EMBL/GenBank/DDBJ whole genome shotgun (WGS) entry which is preliminary data.</text>
</comment>
<evidence type="ECO:0000313" key="2">
    <source>
        <dbReference type="Proteomes" id="UP001499882"/>
    </source>
</evidence>
<evidence type="ECO:0000313" key="1">
    <source>
        <dbReference type="EMBL" id="GAA4747875.1"/>
    </source>
</evidence>
<sequence>MYDEDRDEWMAIEAGRRAPTWPSIVGKPEAAEYLTSQGRAVAAHLTSGMRAFLGDEWVAACMGFPDRLSVPVPTLARLSPVLSPYGPRAAFCELLRWWASVEFAKSKDVAGLGRLRAELRRDLKVGRLTHAMAQLRLGALAQSLGHQVQFESRVGSWPSDVLIETGAESLAVEIVTLFVEREFSDQSDAIDENMEFLRSLGSRYLVHWSGEVPGRLNRHEQSAWKELMRAAAELTASTHLPHTITDADRAPLIVTPGPEPVGTELVGPLLEADQGARAVAKIRVKAEQASAAPGAWIWVENHGLFQPFTPFERLPLAEKAMSFSGLVAQLLDDFPDLGGIVLSSASRRLPPLPDDRTEVRGRAWAYRRGLPTDRIRESILVRTRSNQPGLLHALCSAEGGFLDQALPALGFASRLDDLFQPDVAW</sequence>
<reference evidence="2" key="1">
    <citation type="journal article" date="2019" name="Int. J. Syst. Evol. Microbiol.">
        <title>The Global Catalogue of Microorganisms (GCM) 10K type strain sequencing project: providing services to taxonomists for standard genome sequencing and annotation.</title>
        <authorList>
            <consortium name="The Broad Institute Genomics Platform"/>
            <consortium name="The Broad Institute Genome Sequencing Center for Infectious Disease"/>
            <person name="Wu L."/>
            <person name="Ma J."/>
        </authorList>
    </citation>
    <scope>NUCLEOTIDE SEQUENCE [LARGE SCALE GENOMIC DNA]</scope>
    <source>
        <strain evidence="2">JCM 18532</strain>
    </source>
</reference>
<protein>
    <submittedName>
        <fullName evidence="1">Uncharacterized protein</fullName>
    </submittedName>
</protein>
<name>A0ABP8Z6G5_9ACTN</name>
<dbReference type="EMBL" id="BAABKN010000023">
    <property type="protein sequence ID" value="GAA4747875.1"/>
    <property type="molecule type" value="Genomic_DNA"/>
</dbReference>
<organism evidence="1 2">
    <name type="scientific">Nocardioides endophyticus</name>
    <dbReference type="NCBI Taxonomy" id="1353775"/>
    <lineage>
        <taxon>Bacteria</taxon>
        <taxon>Bacillati</taxon>
        <taxon>Actinomycetota</taxon>
        <taxon>Actinomycetes</taxon>
        <taxon>Propionibacteriales</taxon>
        <taxon>Nocardioidaceae</taxon>
        <taxon>Nocardioides</taxon>
    </lineage>
</organism>
<dbReference type="RefSeq" id="WP_345528300.1">
    <property type="nucleotide sequence ID" value="NZ_BAABKN010000023.1"/>
</dbReference>
<gene>
    <name evidence="1" type="ORF">GCM10023350_35990</name>
</gene>
<accession>A0ABP8Z6G5</accession>
<dbReference type="Proteomes" id="UP001499882">
    <property type="component" value="Unassembled WGS sequence"/>
</dbReference>
<proteinExistence type="predicted"/>